<gene>
    <name evidence="5" type="ORF">C5471_09070</name>
</gene>
<keyword evidence="2" id="KW-0865">Zymogen</keyword>
<dbReference type="RefSeq" id="WP_166295802.1">
    <property type="nucleotide sequence ID" value="NZ_CAWPIF010000015.1"/>
</dbReference>
<keyword evidence="6" id="KW-1185">Reference proteome</keyword>
<dbReference type="InterPro" id="IPR003817">
    <property type="entry name" value="PS_Dcarbxylase"/>
</dbReference>
<evidence type="ECO:0000256" key="1">
    <source>
        <dbReference type="ARBA" id="ARBA00022793"/>
    </source>
</evidence>
<evidence type="ECO:0000256" key="4">
    <source>
        <dbReference type="ARBA" id="ARBA00023317"/>
    </source>
</evidence>
<dbReference type="Pfam" id="PF02666">
    <property type="entry name" value="PS_Dcarbxylase"/>
    <property type="match status" value="1"/>
</dbReference>
<evidence type="ECO:0000256" key="3">
    <source>
        <dbReference type="ARBA" id="ARBA00023239"/>
    </source>
</evidence>
<keyword evidence="1" id="KW-0210">Decarboxylase</keyword>
<proteinExistence type="predicted"/>
<dbReference type="Proteomes" id="UP000697802">
    <property type="component" value="Unassembled WGS sequence"/>
</dbReference>
<keyword evidence="3" id="KW-0456">Lyase</keyword>
<sequence length="75" mass="8554">MAQIGDYDVDTITPFHIQQKKPVYQGDRFSMIRYGSQVDLVIPVTNDDELISLVTEKEHVTGGITKLVRINDNYL</sequence>
<reference evidence="5 6" key="1">
    <citation type="submission" date="2018-02" db="EMBL/GenBank/DDBJ databases">
        <authorList>
            <person name="Machado R.A."/>
        </authorList>
    </citation>
    <scope>NUCLEOTIDE SEQUENCE [LARGE SCALE GENOMIC DNA]</scope>
    <source>
        <strain evidence="5 6">T327</strain>
    </source>
</reference>
<name>A0ABX0GI25_9GAMM</name>
<protein>
    <submittedName>
        <fullName evidence="5">Uncharacterized protein</fullName>
    </submittedName>
</protein>
<keyword evidence="4" id="KW-0670">Pyruvate</keyword>
<evidence type="ECO:0000313" key="5">
    <source>
        <dbReference type="EMBL" id="NHB87845.1"/>
    </source>
</evidence>
<evidence type="ECO:0000313" key="6">
    <source>
        <dbReference type="Proteomes" id="UP000697802"/>
    </source>
</evidence>
<accession>A0ABX0GI25</accession>
<organism evidence="5 6">
    <name type="scientific">Photorhabdus tasmaniensis</name>
    <dbReference type="NCBI Taxonomy" id="1004159"/>
    <lineage>
        <taxon>Bacteria</taxon>
        <taxon>Pseudomonadati</taxon>
        <taxon>Pseudomonadota</taxon>
        <taxon>Gammaproteobacteria</taxon>
        <taxon>Enterobacterales</taxon>
        <taxon>Morganellaceae</taxon>
        <taxon>Photorhabdus</taxon>
    </lineage>
</organism>
<evidence type="ECO:0000256" key="2">
    <source>
        <dbReference type="ARBA" id="ARBA00023145"/>
    </source>
</evidence>
<comment type="caution">
    <text evidence="5">The sequence shown here is derived from an EMBL/GenBank/DDBJ whole genome shotgun (WGS) entry which is preliminary data.</text>
</comment>
<dbReference type="EMBL" id="PUJU01000015">
    <property type="protein sequence ID" value="NHB87845.1"/>
    <property type="molecule type" value="Genomic_DNA"/>
</dbReference>